<comment type="similarity">
    <text evidence="3">Belongs to the peptidase M50B family.</text>
</comment>
<feature type="domain" description="Peptidase M50" evidence="14">
    <location>
        <begin position="126"/>
        <end position="160"/>
    </location>
</feature>
<sequence length="209" mass="23051">MIDIQTLLIYAIPVIFAITVHETAHGWIASLLGDHSAKMMGRLTLNPIKHIDLVGTIIVPAFLYFTSGFIFGWAKPVPVNFNALRSPRRDMLWVAVAGPASNFIMALLWLGVVFIAIDTGSQFLADMAQVGIQINLLLAVLNLLPLPPLDGGRVMSSLLPPKLSYQFDQLEPYGLFILLGLLFLGIFQTLILPIVKFIQLWAFNLVGLI</sequence>
<keyword evidence="8" id="KW-0378">Hydrolase</keyword>
<evidence type="ECO:0000256" key="1">
    <source>
        <dbReference type="ARBA" id="ARBA00001947"/>
    </source>
</evidence>
<accession>A0A1W1D7X7</accession>
<dbReference type="GO" id="GO:0046872">
    <property type="term" value="F:metal ion binding"/>
    <property type="evidence" value="ECO:0007669"/>
    <property type="project" value="UniProtKB-KW"/>
</dbReference>
<evidence type="ECO:0000313" key="15">
    <source>
        <dbReference type="EMBL" id="SFV76516.1"/>
    </source>
</evidence>
<evidence type="ECO:0000256" key="10">
    <source>
        <dbReference type="ARBA" id="ARBA00022989"/>
    </source>
</evidence>
<evidence type="ECO:0000256" key="11">
    <source>
        <dbReference type="ARBA" id="ARBA00023049"/>
    </source>
</evidence>
<gene>
    <name evidence="15" type="ORF">MNB_SUP05-4-244</name>
</gene>
<evidence type="ECO:0000256" key="4">
    <source>
        <dbReference type="ARBA" id="ARBA00022475"/>
    </source>
</evidence>
<keyword evidence="7" id="KW-0479">Metal-binding</keyword>
<evidence type="ECO:0000256" key="5">
    <source>
        <dbReference type="ARBA" id="ARBA00022670"/>
    </source>
</evidence>
<organism evidence="15">
    <name type="scientific">hydrothermal vent metagenome</name>
    <dbReference type="NCBI Taxonomy" id="652676"/>
    <lineage>
        <taxon>unclassified sequences</taxon>
        <taxon>metagenomes</taxon>
        <taxon>ecological metagenomes</taxon>
    </lineage>
</organism>
<dbReference type="PANTHER" id="PTHR35864:SF1">
    <property type="entry name" value="ZINC METALLOPROTEASE YWHC-RELATED"/>
    <property type="match status" value="1"/>
</dbReference>
<dbReference type="GO" id="GO:0006508">
    <property type="term" value="P:proteolysis"/>
    <property type="evidence" value="ECO:0007669"/>
    <property type="project" value="UniProtKB-KW"/>
</dbReference>
<feature type="transmembrane region" description="Helical" evidence="13">
    <location>
        <begin position="6"/>
        <end position="32"/>
    </location>
</feature>
<evidence type="ECO:0000256" key="3">
    <source>
        <dbReference type="ARBA" id="ARBA00007931"/>
    </source>
</evidence>
<evidence type="ECO:0000256" key="13">
    <source>
        <dbReference type="SAM" id="Phobius"/>
    </source>
</evidence>
<comment type="subcellular location">
    <subcellularLocation>
        <location evidence="2">Cell membrane</location>
        <topology evidence="2">Multi-pass membrane protein</topology>
    </subcellularLocation>
</comment>
<keyword evidence="11 15" id="KW-0482">Metalloprotease</keyword>
<dbReference type="InterPro" id="IPR044537">
    <property type="entry name" value="Rip2-like"/>
</dbReference>
<keyword evidence="10 13" id="KW-1133">Transmembrane helix</keyword>
<dbReference type="Pfam" id="PF02163">
    <property type="entry name" value="Peptidase_M50"/>
    <property type="match status" value="1"/>
</dbReference>
<keyword evidence="9" id="KW-0862">Zinc</keyword>
<reference evidence="15" key="1">
    <citation type="submission" date="2016-10" db="EMBL/GenBank/DDBJ databases">
        <authorList>
            <person name="de Groot N.N."/>
        </authorList>
    </citation>
    <scope>NUCLEOTIDE SEQUENCE</scope>
</reference>
<evidence type="ECO:0000256" key="7">
    <source>
        <dbReference type="ARBA" id="ARBA00022723"/>
    </source>
</evidence>
<dbReference type="InterPro" id="IPR052348">
    <property type="entry name" value="Metallopeptidase_M50B"/>
</dbReference>
<evidence type="ECO:0000259" key="14">
    <source>
        <dbReference type="Pfam" id="PF02163"/>
    </source>
</evidence>
<dbReference type="CDD" id="cd06158">
    <property type="entry name" value="S2P-M50_like_1"/>
    <property type="match status" value="1"/>
</dbReference>
<evidence type="ECO:0000256" key="8">
    <source>
        <dbReference type="ARBA" id="ARBA00022801"/>
    </source>
</evidence>
<feature type="transmembrane region" description="Helical" evidence="13">
    <location>
        <begin position="53"/>
        <end position="73"/>
    </location>
</feature>
<dbReference type="GO" id="GO:0005886">
    <property type="term" value="C:plasma membrane"/>
    <property type="evidence" value="ECO:0007669"/>
    <property type="project" value="UniProtKB-SubCell"/>
</dbReference>
<feature type="transmembrane region" description="Helical" evidence="13">
    <location>
        <begin position="123"/>
        <end position="144"/>
    </location>
</feature>
<comment type="cofactor">
    <cofactor evidence="1">
        <name>Zn(2+)</name>
        <dbReference type="ChEBI" id="CHEBI:29105"/>
    </cofactor>
</comment>
<evidence type="ECO:0000256" key="12">
    <source>
        <dbReference type="ARBA" id="ARBA00023136"/>
    </source>
</evidence>
<evidence type="ECO:0000256" key="6">
    <source>
        <dbReference type="ARBA" id="ARBA00022692"/>
    </source>
</evidence>
<name>A0A1W1D7X7_9ZZZZ</name>
<keyword evidence="12 13" id="KW-0472">Membrane</keyword>
<feature type="transmembrane region" description="Helical" evidence="13">
    <location>
        <begin position="93"/>
        <end position="116"/>
    </location>
</feature>
<protein>
    <submittedName>
        <fullName evidence="15">FIG004556: membrane metalloprotease</fullName>
    </submittedName>
</protein>
<dbReference type="EMBL" id="FPHR01000004">
    <property type="protein sequence ID" value="SFV76516.1"/>
    <property type="molecule type" value="Genomic_DNA"/>
</dbReference>
<feature type="transmembrane region" description="Helical" evidence="13">
    <location>
        <begin position="173"/>
        <end position="195"/>
    </location>
</feature>
<dbReference type="GO" id="GO:0008237">
    <property type="term" value="F:metallopeptidase activity"/>
    <property type="evidence" value="ECO:0007669"/>
    <property type="project" value="UniProtKB-KW"/>
</dbReference>
<keyword evidence="5 15" id="KW-0645">Protease</keyword>
<evidence type="ECO:0000256" key="2">
    <source>
        <dbReference type="ARBA" id="ARBA00004651"/>
    </source>
</evidence>
<evidence type="ECO:0000256" key="9">
    <source>
        <dbReference type="ARBA" id="ARBA00022833"/>
    </source>
</evidence>
<keyword evidence="4" id="KW-1003">Cell membrane</keyword>
<dbReference type="PANTHER" id="PTHR35864">
    <property type="entry name" value="ZINC METALLOPROTEASE MJ0611-RELATED"/>
    <property type="match status" value="1"/>
</dbReference>
<dbReference type="AlphaFoldDB" id="A0A1W1D7X7"/>
<keyword evidence="6 13" id="KW-0812">Transmembrane</keyword>
<proteinExistence type="inferred from homology"/>
<dbReference type="InterPro" id="IPR008915">
    <property type="entry name" value="Peptidase_M50"/>
</dbReference>